<dbReference type="Proteomes" id="UP000198287">
    <property type="component" value="Unassembled WGS sequence"/>
</dbReference>
<keyword evidence="3" id="KW-1185">Reference proteome</keyword>
<dbReference type="InterPro" id="IPR032710">
    <property type="entry name" value="NTF2-like_dom_sf"/>
</dbReference>
<proteinExistence type="predicted"/>
<organism evidence="2 3">
    <name type="scientific">Folsomia candida</name>
    <name type="common">Springtail</name>
    <dbReference type="NCBI Taxonomy" id="158441"/>
    <lineage>
        <taxon>Eukaryota</taxon>
        <taxon>Metazoa</taxon>
        <taxon>Ecdysozoa</taxon>
        <taxon>Arthropoda</taxon>
        <taxon>Hexapoda</taxon>
        <taxon>Collembola</taxon>
        <taxon>Entomobryomorpha</taxon>
        <taxon>Isotomoidea</taxon>
        <taxon>Isotomidae</taxon>
        <taxon>Proisotominae</taxon>
        <taxon>Folsomia</taxon>
    </lineage>
</organism>
<dbReference type="Pfam" id="PF12680">
    <property type="entry name" value="SnoaL_2"/>
    <property type="match status" value="1"/>
</dbReference>
<dbReference type="SUPFAM" id="SSF54427">
    <property type="entry name" value="NTF2-like"/>
    <property type="match status" value="1"/>
</dbReference>
<dbReference type="Gene3D" id="3.10.450.50">
    <property type="match status" value="1"/>
</dbReference>
<evidence type="ECO:0000313" key="2">
    <source>
        <dbReference type="EMBL" id="OXA40680.1"/>
    </source>
</evidence>
<accession>A0A226D6E7</accession>
<dbReference type="AlphaFoldDB" id="A0A226D6E7"/>
<dbReference type="EMBL" id="LNIX01000032">
    <property type="protein sequence ID" value="OXA40680.1"/>
    <property type="molecule type" value="Genomic_DNA"/>
</dbReference>
<dbReference type="InterPro" id="IPR037401">
    <property type="entry name" value="SnoaL-like"/>
</dbReference>
<sequence>MGTLRVFISALSVLGCSVLLGIYATQGHYTHEEASTTSTDFFYLYQNGRIHRCFSTTATTGILQAQPALVSYGPPGNAPSSPVIEGQQVLAATSLIPNCPPNDPERNREIVHSVFRDILGLHRLDQLESFFHPDYIQHNPDVADGRDALRDYVKMDSSPAEPIVPLRSAADQDLVWTHNRISFDGKYFAVVDIFRFECGKIKEHWDVIQDTKLTEAAKNAHPFF</sequence>
<feature type="domain" description="SnoaL-like" evidence="1">
    <location>
        <begin position="117"/>
        <end position="204"/>
    </location>
</feature>
<evidence type="ECO:0000313" key="3">
    <source>
        <dbReference type="Proteomes" id="UP000198287"/>
    </source>
</evidence>
<dbReference type="OrthoDB" id="197150at2759"/>
<protein>
    <recommendedName>
        <fullName evidence="1">SnoaL-like domain-containing protein</fullName>
    </recommendedName>
</protein>
<reference evidence="2 3" key="1">
    <citation type="submission" date="2015-12" db="EMBL/GenBank/DDBJ databases">
        <title>The genome of Folsomia candida.</title>
        <authorList>
            <person name="Faddeeva A."/>
            <person name="Derks M.F."/>
            <person name="Anvar Y."/>
            <person name="Smit S."/>
            <person name="Van Straalen N."/>
            <person name="Roelofs D."/>
        </authorList>
    </citation>
    <scope>NUCLEOTIDE SEQUENCE [LARGE SCALE GENOMIC DNA]</scope>
    <source>
        <strain evidence="2 3">VU population</strain>
        <tissue evidence="2">Whole body</tissue>
    </source>
</reference>
<comment type="caution">
    <text evidence="2">The sequence shown here is derived from an EMBL/GenBank/DDBJ whole genome shotgun (WGS) entry which is preliminary data.</text>
</comment>
<dbReference type="PROSITE" id="PS51257">
    <property type="entry name" value="PROKAR_LIPOPROTEIN"/>
    <property type="match status" value="1"/>
</dbReference>
<evidence type="ECO:0000259" key="1">
    <source>
        <dbReference type="Pfam" id="PF12680"/>
    </source>
</evidence>
<name>A0A226D6E7_FOLCA</name>
<gene>
    <name evidence="2" type="ORF">Fcan01_24443</name>
</gene>